<dbReference type="PROSITE" id="PS50294">
    <property type="entry name" value="WD_REPEATS_REGION"/>
    <property type="match status" value="1"/>
</dbReference>
<dbReference type="InterPro" id="IPR011047">
    <property type="entry name" value="Quinoprotein_ADH-like_sf"/>
</dbReference>
<reference evidence="5" key="1">
    <citation type="journal article" date="2018" name="Nat. Microbiol.">
        <title>Leveraging single-cell genomics to expand the fungal tree of life.</title>
        <authorList>
            <person name="Ahrendt S.R."/>
            <person name="Quandt C.A."/>
            <person name="Ciobanu D."/>
            <person name="Clum A."/>
            <person name="Salamov A."/>
            <person name="Andreopoulos B."/>
            <person name="Cheng J.F."/>
            <person name="Woyke T."/>
            <person name="Pelin A."/>
            <person name="Henrissat B."/>
            <person name="Reynolds N.K."/>
            <person name="Benny G.L."/>
            <person name="Smith M.E."/>
            <person name="James T.Y."/>
            <person name="Grigoriev I.V."/>
        </authorList>
    </citation>
    <scope>NUCLEOTIDE SEQUENCE [LARGE SCALE GENOMIC DNA]</scope>
</reference>
<dbReference type="Pfam" id="PF00400">
    <property type="entry name" value="WD40"/>
    <property type="match status" value="1"/>
</dbReference>
<dbReference type="PANTHER" id="PTHR19848:SF8">
    <property type="entry name" value="F-BOX AND WD REPEAT DOMAIN CONTAINING 7"/>
    <property type="match status" value="1"/>
</dbReference>
<dbReference type="SUPFAM" id="SSF50998">
    <property type="entry name" value="Quinoprotein alcohol dehydrogenase-like"/>
    <property type="match status" value="1"/>
</dbReference>
<evidence type="ECO:0000256" key="1">
    <source>
        <dbReference type="ARBA" id="ARBA00022574"/>
    </source>
</evidence>
<organism evidence="4 5">
    <name type="scientific">Blyttiomyces helicus</name>
    <dbReference type="NCBI Taxonomy" id="388810"/>
    <lineage>
        <taxon>Eukaryota</taxon>
        <taxon>Fungi</taxon>
        <taxon>Fungi incertae sedis</taxon>
        <taxon>Chytridiomycota</taxon>
        <taxon>Chytridiomycota incertae sedis</taxon>
        <taxon>Chytridiomycetes</taxon>
        <taxon>Chytridiomycetes incertae sedis</taxon>
        <taxon>Blyttiomyces</taxon>
    </lineage>
</organism>
<dbReference type="PANTHER" id="PTHR19848">
    <property type="entry name" value="WD40 REPEAT PROTEIN"/>
    <property type="match status" value="1"/>
</dbReference>
<gene>
    <name evidence="4" type="ORF">BDK51DRAFT_7395</name>
</gene>
<evidence type="ECO:0000313" key="4">
    <source>
        <dbReference type="EMBL" id="RKO90619.1"/>
    </source>
</evidence>
<dbReference type="Proteomes" id="UP000269721">
    <property type="component" value="Unassembled WGS sequence"/>
</dbReference>
<name>A0A4P9WD56_9FUNG</name>
<evidence type="ECO:0000256" key="3">
    <source>
        <dbReference type="PROSITE-ProRule" id="PRU00221"/>
    </source>
</evidence>
<keyword evidence="5" id="KW-1185">Reference proteome</keyword>
<dbReference type="EMBL" id="KZ995462">
    <property type="protein sequence ID" value="RKO90619.1"/>
    <property type="molecule type" value="Genomic_DNA"/>
</dbReference>
<keyword evidence="1 3" id="KW-0853">WD repeat</keyword>
<accession>A0A4P9WD56</accession>
<dbReference type="AlphaFoldDB" id="A0A4P9WD56"/>
<feature type="repeat" description="WD" evidence="3">
    <location>
        <begin position="103"/>
        <end position="136"/>
    </location>
</feature>
<dbReference type="InterPro" id="IPR019775">
    <property type="entry name" value="WD40_repeat_CS"/>
</dbReference>
<protein>
    <submittedName>
        <fullName evidence="4">Quinon protein alcohol dehydrogenase-like superfamily</fullName>
    </submittedName>
</protein>
<keyword evidence="2" id="KW-0677">Repeat</keyword>
<feature type="non-terminal residue" evidence="4">
    <location>
        <position position="136"/>
    </location>
</feature>
<dbReference type="PROSITE" id="PS00678">
    <property type="entry name" value="WD_REPEATS_1"/>
    <property type="match status" value="1"/>
</dbReference>
<dbReference type="OrthoDB" id="10257301at2759"/>
<dbReference type="SMART" id="SM00320">
    <property type="entry name" value="WD40"/>
    <property type="match status" value="2"/>
</dbReference>
<sequence length="136" mass="14221">LCSGSSSGELQTWGFMTGAVHLPIQGPTLPIYGLCASSDGRFLYAIRGKAIASYNLVTRTMSWSVALPALWSMCICPEGRFLYVGSRRSGLACLDAATGQKLLGGHSATVTALSVSPDGKTLCTGGFDGTVVLWDI</sequence>
<feature type="non-terminal residue" evidence="4">
    <location>
        <position position="1"/>
    </location>
</feature>
<proteinExistence type="predicted"/>
<dbReference type="PROSITE" id="PS50082">
    <property type="entry name" value="WD_REPEATS_2"/>
    <property type="match status" value="1"/>
</dbReference>
<dbReference type="InterPro" id="IPR001680">
    <property type="entry name" value="WD40_rpt"/>
</dbReference>
<dbReference type="Gene3D" id="2.130.10.10">
    <property type="entry name" value="YVTN repeat-like/Quinoprotein amine dehydrogenase"/>
    <property type="match status" value="1"/>
</dbReference>
<dbReference type="InterPro" id="IPR015943">
    <property type="entry name" value="WD40/YVTN_repeat-like_dom_sf"/>
</dbReference>
<evidence type="ECO:0000313" key="5">
    <source>
        <dbReference type="Proteomes" id="UP000269721"/>
    </source>
</evidence>
<evidence type="ECO:0000256" key="2">
    <source>
        <dbReference type="ARBA" id="ARBA00022737"/>
    </source>
</evidence>